<protein>
    <recommendedName>
        <fullName evidence="4 8">Signal peptidase I</fullName>
        <ecNumber evidence="4 8">3.4.21.89</ecNumber>
    </recommendedName>
</protein>
<feature type="transmembrane region" description="Helical" evidence="8">
    <location>
        <begin position="12"/>
        <end position="33"/>
    </location>
</feature>
<keyword evidence="8" id="KW-1133">Transmembrane helix</keyword>
<dbReference type="InterPro" id="IPR019533">
    <property type="entry name" value="Peptidase_S26"/>
</dbReference>
<evidence type="ECO:0000259" key="10">
    <source>
        <dbReference type="Pfam" id="PF10502"/>
    </source>
</evidence>
<dbReference type="PROSITE" id="PS00760">
    <property type="entry name" value="SPASE_I_2"/>
    <property type="match status" value="1"/>
</dbReference>
<evidence type="ECO:0000256" key="7">
    <source>
        <dbReference type="PIRSR" id="PIRSR600223-1"/>
    </source>
</evidence>
<name>A0A1H8I6L9_9BACL</name>
<evidence type="ECO:0000256" key="1">
    <source>
        <dbReference type="ARBA" id="ARBA00000677"/>
    </source>
</evidence>
<gene>
    <name evidence="11" type="ORF">SAMN05444955_11663</name>
</gene>
<dbReference type="InterPro" id="IPR019758">
    <property type="entry name" value="Pept_S26A_signal_pept_1_CS"/>
</dbReference>
<dbReference type="SUPFAM" id="SSF51306">
    <property type="entry name" value="LexA/Signal peptidase"/>
    <property type="match status" value="1"/>
</dbReference>
<dbReference type="PRINTS" id="PR00727">
    <property type="entry name" value="LEADERPTASE"/>
</dbReference>
<dbReference type="PROSITE" id="PS00501">
    <property type="entry name" value="SPASE_I_1"/>
    <property type="match status" value="1"/>
</dbReference>
<organism evidence="11 12">
    <name type="scientific">Lihuaxuella thermophila</name>
    <dbReference type="NCBI Taxonomy" id="1173111"/>
    <lineage>
        <taxon>Bacteria</taxon>
        <taxon>Bacillati</taxon>
        <taxon>Bacillota</taxon>
        <taxon>Bacilli</taxon>
        <taxon>Bacillales</taxon>
        <taxon>Thermoactinomycetaceae</taxon>
        <taxon>Lihuaxuella</taxon>
    </lineage>
</organism>
<evidence type="ECO:0000256" key="6">
    <source>
        <dbReference type="ARBA" id="ARBA00022801"/>
    </source>
</evidence>
<dbReference type="Pfam" id="PF10502">
    <property type="entry name" value="Peptidase_S26"/>
    <property type="match status" value="1"/>
</dbReference>
<dbReference type="InterPro" id="IPR036286">
    <property type="entry name" value="LexA/Signal_pep-like_sf"/>
</dbReference>
<dbReference type="NCBIfam" id="TIGR02227">
    <property type="entry name" value="sigpep_I_bact"/>
    <property type="match status" value="1"/>
</dbReference>
<dbReference type="GO" id="GO:0006465">
    <property type="term" value="P:signal peptide processing"/>
    <property type="evidence" value="ECO:0007669"/>
    <property type="project" value="InterPro"/>
</dbReference>
<dbReference type="GO" id="GO:0009003">
    <property type="term" value="F:signal peptidase activity"/>
    <property type="evidence" value="ECO:0007669"/>
    <property type="project" value="UniProtKB-EC"/>
</dbReference>
<evidence type="ECO:0000256" key="4">
    <source>
        <dbReference type="ARBA" id="ARBA00013208"/>
    </source>
</evidence>
<feature type="active site" evidence="7">
    <location>
        <position position="80"/>
    </location>
</feature>
<keyword evidence="8" id="KW-0812">Transmembrane</keyword>
<keyword evidence="5 8" id="KW-0645">Protease</keyword>
<evidence type="ECO:0000256" key="9">
    <source>
        <dbReference type="RuleBase" id="RU362042"/>
    </source>
</evidence>
<dbReference type="RefSeq" id="WP_089971843.1">
    <property type="nucleotide sequence ID" value="NZ_FOCQ01000016.1"/>
</dbReference>
<keyword evidence="6 8" id="KW-0378">Hydrolase</keyword>
<proteinExistence type="inferred from homology"/>
<dbReference type="CDD" id="cd06530">
    <property type="entry name" value="S26_SPase_I"/>
    <property type="match status" value="1"/>
</dbReference>
<evidence type="ECO:0000313" key="12">
    <source>
        <dbReference type="Proteomes" id="UP000199695"/>
    </source>
</evidence>
<dbReference type="EC" id="3.4.21.89" evidence="4 8"/>
<dbReference type="InterPro" id="IPR000223">
    <property type="entry name" value="Pept_S26A_signal_pept_1"/>
</dbReference>
<sequence length="171" mass="19580">MAEKKSSSAEWLVAILSALIIAIVIRSFLFAPYEVHGTSMYPTLHGDELLIVNKWIYKVKKPDYGDIVVFHTEEERDFIKRVIGLPGDRILIKNGKVYRNGKPLYEPYVNGPMNKETYEQKQIPEGYLYVLGDNRNNSKDSRQIGPVKIDEIVGRAEVIVLPLHKFDVLSF</sequence>
<dbReference type="AlphaFoldDB" id="A0A1H8I6L9"/>
<dbReference type="PANTHER" id="PTHR43390">
    <property type="entry name" value="SIGNAL PEPTIDASE I"/>
    <property type="match status" value="1"/>
</dbReference>
<dbReference type="Proteomes" id="UP000199695">
    <property type="component" value="Unassembled WGS sequence"/>
</dbReference>
<feature type="active site" evidence="7">
    <location>
        <position position="39"/>
    </location>
</feature>
<dbReference type="Gene3D" id="2.10.109.10">
    <property type="entry name" value="Umud Fragment, subunit A"/>
    <property type="match status" value="1"/>
</dbReference>
<comment type="subcellular location">
    <subcellularLocation>
        <location evidence="2">Cell membrane</location>
        <topology evidence="2">Single-pass type II membrane protein</topology>
    </subcellularLocation>
    <subcellularLocation>
        <location evidence="9">Membrane</location>
        <topology evidence="9">Single-pass type II membrane protein</topology>
    </subcellularLocation>
</comment>
<reference evidence="11 12" key="1">
    <citation type="submission" date="2016-10" db="EMBL/GenBank/DDBJ databases">
        <authorList>
            <person name="de Groot N.N."/>
        </authorList>
    </citation>
    <scope>NUCLEOTIDE SEQUENCE [LARGE SCALE GENOMIC DNA]</scope>
    <source>
        <strain evidence="11 12">DSM 46701</strain>
    </source>
</reference>
<evidence type="ECO:0000256" key="3">
    <source>
        <dbReference type="ARBA" id="ARBA00009370"/>
    </source>
</evidence>
<evidence type="ECO:0000313" key="11">
    <source>
        <dbReference type="EMBL" id="SEN64470.1"/>
    </source>
</evidence>
<dbReference type="OrthoDB" id="9802919at2"/>
<comment type="catalytic activity">
    <reaction evidence="1 8">
        <text>Cleavage of hydrophobic, N-terminal signal or leader sequences from secreted and periplasmic proteins.</text>
        <dbReference type="EC" id="3.4.21.89"/>
    </reaction>
</comment>
<feature type="domain" description="Peptidase S26" evidence="10">
    <location>
        <begin position="9"/>
        <end position="160"/>
    </location>
</feature>
<comment type="similarity">
    <text evidence="3 9">Belongs to the peptidase S26 family.</text>
</comment>
<dbReference type="InterPro" id="IPR019756">
    <property type="entry name" value="Pept_S26A_signal_pept_1_Ser-AS"/>
</dbReference>
<dbReference type="InterPro" id="IPR019757">
    <property type="entry name" value="Pept_S26A_signal_pept_1_Lys-AS"/>
</dbReference>
<dbReference type="EMBL" id="FOCQ01000016">
    <property type="protein sequence ID" value="SEN64470.1"/>
    <property type="molecule type" value="Genomic_DNA"/>
</dbReference>
<evidence type="ECO:0000256" key="2">
    <source>
        <dbReference type="ARBA" id="ARBA00004401"/>
    </source>
</evidence>
<dbReference type="GO" id="GO:0004252">
    <property type="term" value="F:serine-type endopeptidase activity"/>
    <property type="evidence" value="ECO:0007669"/>
    <property type="project" value="InterPro"/>
</dbReference>
<evidence type="ECO:0000256" key="5">
    <source>
        <dbReference type="ARBA" id="ARBA00022670"/>
    </source>
</evidence>
<dbReference type="PANTHER" id="PTHR43390:SF1">
    <property type="entry name" value="CHLOROPLAST PROCESSING PEPTIDASE"/>
    <property type="match status" value="1"/>
</dbReference>
<keyword evidence="12" id="KW-1185">Reference proteome</keyword>
<dbReference type="PROSITE" id="PS00761">
    <property type="entry name" value="SPASE_I_3"/>
    <property type="match status" value="1"/>
</dbReference>
<keyword evidence="8" id="KW-0472">Membrane</keyword>
<evidence type="ECO:0000256" key="8">
    <source>
        <dbReference type="RuleBase" id="RU003993"/>
    </source>
</evidence>
<dbReference type="GO" id="GO:0005886">
    <property type="term" value="C:plasma membrane"/>
    <property type="evidence" value="ECO:0007669"/>
    <property type="project" value="UniProtKB-SubCell"/>
</dbReference>
<accession>A0A1H8I6L9</accession>
<dbReference type="STRING" id="1173111.SAMN05444955_11663"/>